<dbReference type="InterPro" id="IPR021109">
    <property type="entry name" value="Peptidase_aspartic_dom_sf"/>
</dbReference>
<evidence type="ECO:0000256" key="1">
    <source>
        <dbReference type="ARBA" id="ARBA00022801"/>
    </source>
</evidence>
<dbReference type="Proteomes" id="UP000196521">
    <property type="component" value="Unassembled WGS sequence"/>
</dbReference>
<proteinExistence type="predicted"/>
<feature type="domain" description="Peptidase A2" evidence="2">
    <location>
        <begin position="149"/>
        <end position="163"/>
    </location>
</feature>
<comment type="caution">
    <text evidence="3">The sequence shown here is derived from an EMBL/GenBank/DDBJ whole genome shotgun (WGS) entry which is preliminary data.</text>
</comment>
<evidence type="ECO:0000313" key="3">
    <source>
        <dbReference type="EMBL" id="CAC5340580.1"/>
    </source>
</evidence>
<name>A0A6J7ZFU6_PLARU</name>
<sequence>MWDLSLPQTPSSVKLTIDTIGTMNNSPYLVRLYQLSPSMAVMPNFLKPGHRVQNQGLSPLIFLVSILLLTTGLILIDDTGALSQEHPGCFLKTKSGRVISLNEVCVFPQADPKTAVAPLKTPGVYQAKIIRKQGGIPVILVIFNDQTPFEMLVDTGASGTVITSMMAEQLGVTPTGRGKADTPSQKGVEFEIGSIQTINVSGAIKNNLTVAIAPALDVGLLGQNFLSGYDVTIKEDVIEFRSRT</sequence>
<accession>A0A6J7ZFU6</accession>
<keyword evidence="1" id="KW-0378">Hydrolase</keyword>
<dbReference type="GO" id="GO:0004190">
    <property type="term" value="F:aspartic-type endopeptidase activity"/>
    <property type="evidence" value="ECO:0007669"/>
    <property type="project" value="InterPro"/>
</dbReference>
<dbReference type="SUPFAM" id="SSF50630">
    <property type="entry name" value="Acid proteases"/>
    <property type="match status" value="1"/>
</dbReference>
<keyword evidence="3" id="KW-0645">Protease</keyword>
<keyword evidence="4" id="KW-1185">Reference proteome</keyword>
<dbReference type="InterPro" id="IPR001995">
    <property type="entry name" value="Peptidase_A2_cat"/>
</dbReference>
<dbReference type="AlphaFoldDB" id="A0A6J7ZFU6"/>
<dbReference type="InterPro" id="IPR034122">
    <property type="entry name" value="Retropepsin-like_bacterial"/>
</dbReference>
<evidence type="ECO:0000313" key="4">
    <source>
        <dbReference type="Proteomes" id="UP000196521"/>
    </source>
</evidence>
<dbReference type="Gene3D" id="2.40.70.10">
    <property type="entry name" value="Acid Proteases"/>
    <property type="match status" value="1"/>
</dbReference>
<dbReference type="Pfam" id="PF13975">
    <property type="entry name" value="gag-asp_proteas"/>
    <property type="match status" value="1"/>
</dbReference>
<evidence type="ECO:0000259" key="2">
    <source>
        <dbReference type="PROSITE" id="PS50175"/>
    </source>
</evidence>
<protein>
    <submittedName>
        <fullName evidence="3">Aspartyl protease family protein (Modular protein)</fullName>
    </submittedName>
</protein>
<dbReference type="PROSITE" id="PS50175">
    <property type="entry name" value="ASP_PROT_RETROV"/>
    <property type="match status" value="1"/>
</dbReference>
<gene>
    <name evidence="3" type="ORF">PLAN_100630</name>
</gene>
<dbReference type="CDD" id="cd05483">
    <property type="entry name" value="retropepsin_like_bacteria"/>
    <property type="match status" value="1"/>
</dbReference>
<organism evidence="3 4">
    <name type="scientific">Planktothrix rubescens CCAP 1459/22</name>
    <dbReference type="NCBI Taxonomy" id="329571"/>
    <lineage>
        <taxon>Bacteria</taxon>
        <taxon>Bacillati</taxon>
        <taxon>Cyanobacteriota</taxon>
        <taxon>Cyanophyceae</taxon>
        <taxon>Oscillatoriophycideae</taxon>
        <taxon>Oscillatoriales</taxon>
        <taxon>Microcoleaceae</taxon>
        <taxon>Planktothrix</taxon>
    </lineage>
</organism>
<dbReference type="EMBL" id="CZCZ02000005">
    <property type="protein sequence ID" value="CAC5340580.1"/>
    <property type="molecule type" value="Genomic_DNA"/>
</dbReference>
<dbReference type="GO" id="GO:0006508">
    <property type="term" value="P:proteolysis"/>
    <property type="evidence" value="ECO:0007669"/>
    <property type="project" value="UniProtKB-KW"/>
</dbReference>
<reference evidence="3" key="1">
    <citation type="submission" date="2020-05" db="EMBL/GenBank/DDBJ databases">
        <authorList>
            <consortium name="Genoscope - CEA"/>
            <person name="William W."/>
        </authorList>
    </citation>
    <scope>NUCLEOTIDE SEQUENCE [LARGE SCALE GENOMIC DNA]</scope>
    <source>
        <strain evidence="3">PCC 7821</strain>
    </source>
</reference>